<evidence type="ECO:0000256" key="1">
    <source>
        <dbReference type="SAM" id="MobiDB-lite"/>
    </source>
</evidence>
<dbReference type="EMBL" id="JACEIK010001985">
    <property type="protein sequence ID" value="MCD7473511.1"/>
    <property type="molecule type" value="Genomic_DNA"/>
</dbReference>
<sequence>MPDWEPFCSYRVILSSVERHPNPQENDSASRKKKKISNKSTVHKPGLRTPGSSFSIENSPNSLIAFDASSHSKKAKSLLHRAGQGVNESPEHPTHSESDESTCANGSTSQYEEDVGASQSPTTSARTAEELRRKKVVDDCNGMHDKFSMIRETLLFHGWKVFTQPLPKYNEALVREFYALHVAAMPKMKKGLKEGMLDVVKVRDVDVPCGPT</sequence>
<feature type="compositionally biased region" description="Polar residues" evidence="1">
    <location>
        <begin position="101"/>
        <end position="110"/>
    </location>
</feature>
<feature type="compositionally biased region" description="Polar residues" evidence="1">
    <location>
        <begin position="50"/>
        <end position="59"/>
    </location>
</feature>
<protein>
    <submittedName>
        <fullName evidence="2">Uncharacterized protein</fullName>
    </submittedName>
</protein>
<gene>
    <name evidence="2" type="ORF">HAX54_015418</name>
</gene>
<feature type="region of interest" description="Disordered" evidence="1">
    <location>
        <begin position="75"/>
        <end position="130"/>
    </location>
</feature>
<comment type="caution">
    <text evidence="2">The sequence shown here is derived from an EMBL/GenBank/DDBJ whole genome shotgun (WGS) entry which is preliminary data.</text>
</comment>
<feature type="compositionally biased region" description="Basic residues" evidence="1">
    <location>
        <begin position="31"/>
        <end position="46"/>
    </location>
</feature>
<feature type="region of interest" description="Disordered" evidence="1">
    <location>
        <begin position="16"/>
        <end position="59"/>
    </location>
</feature>
<evidence type="ECO:0000313" key="3">
    <source>
        <dbReference type="Proteomes" id="UP000823775"/>
    </source>
</evidence>
<evidence type="ECO:0000313" key="2">
    <source>
        <dbReference type="EMBL" id="MCD7473511.1"/>
    </source>
</evidence>
<feature type="compositionally biased region" description="Basic and acidic residues" evidence="1">
    <location>
        <begin position="89"/>
        <end position="98"/>
    </location>
</feature>
<accession>A0ABS8TRW8</accession>
<organism evidence="2 3">
    <name type="scientific">Datura stramonium</name>
    <name type="common">Jimsonweed</name>
    <name type="synonym">Common thornapple</name>
    <dbReference type="NCBI Taxonomy" id="4076"/>
    <lineage>
        <taxon>Eukaryota</taxon>
        <taxon>Viridiplantae</taxon>
        <taxon>Streptophyta</taxon>
        <taxon>Embryophyta</taxon>
        <taxon>Tracheophyta</taxon>
        <taxon>Spermatophyta</taxon>
        <taxon>Magnoliopsida</taxon>
        <taxon>eudicotyledons</taxon>
        <taxon>Gunneridae</taxon>
        <taxon>Pentapetalae</taxon>
        <taxon>asterids</taxon>
        <taxon>lamiids</taxon>
        <taxon>Solanales</taxon>
        <taxon>Solanaceae</taxon>
        <taxon>Solanoideae</taxon>
        <taxon>Datureae</taxon>
        <taxon>Datura</taxon>
    </lineage>
</organism>
<keyword evidence="3" id="KW-1185">Reference proteome</keyword>
<feature type="compositionally biased region" description="Polar residues" evidence="1">
    <location>
        <begin position="117"/>
        <end position="126"/>
    </location>
</feature>
<reference evidence="2 3" key="1">
    <citation type="journal article" date="2021" name="BMC Genomics">
        <title>Datura genome reveals duplications of psychoactive alkaloid biosynthetic genes and high mutation rate following tissue culture.</title>
        <authorList>
            <person name="Rajewski A."/>
            <person name="Carter-House D."/>
            <person name="Stajich J."/>
            <person name="Litt A."/>
        </authorList>
    </citation>
    <scope>NUCLEOTIDE SEQUENCE [LARGE SCALE GENOMIC DNA]</scope>
    <source>
        <strain evidence="2">AR-01</strain>
    </source>
</reference>
<name>A0ABS8TRW8_DATST</name>
<proteinExistence type="predicted"/>
<dbReference type="Proteomes" id="UP000823775">
    <property type="component" value="Unassembled WGS sequence"/>
</dbReference>